<dbReference type="Proteomes" id="UP001497680">
    <property type="component" value="Unassembled WGS sequence"/>
</dbReference>
<dbReference type="EMBL" id="MU394360">
    <property type="protein sequence ID" value="KAI6082956.1"/>
    <property type="molecule type" value="Genomic_DNA"/>
</dbReference>
<reference evidence="1 2" key="1">
    <citation type="journal article" date="2022" name="New Phytol.">
        <title>Ecological generalism drives hyperdiversity of secondary metabolite gene clusters in xylarialean endophytes.</title>
        <authorList>
            <person name="Franco M.E.E."/>
            <person name="Wisecaver J.H."/>
            <person name="Arnold A.E."/>
            <person name="Ju Y.M."/>
            <person name="Slot J.C."/>
            <person name="Ahrendt S."/>
            <person name="Moore L.P."/>
            <person name="Eastman K.E."/>
            <person name="Scott K."/>
            <person name="Konkel Z."/>
            <person name="Mondo S.J."/>
            <person name="Kuo A."/>
            <person name="Hayes R.D."/>
            <person name="Haridas S."/>
            <person name="Andreopoulos B."/>
            <person name="Riley R."/>
            <person name="LaButti K."/>
            <person name="Pangilinan J."/>
            <person name="Lipzen A."/>
            <person name="Amirebrahimi M."/>
            <person name="Yan J."/>
            <person name="Adam C."/>
            <person name="Keymanesh K."/>
            <person name="Ng V."/>
            <person name="Louie K."/>
            <person name="Northen T."/>
            <person name="Drula E."/>
            <person name="Henrissat B."/>
            <person name="Hsieh H.M."/>
            <person name="Youens-Clark K."/>
            <person name="Lutzoni F."/>
            <person name="Miadlikowska J."/>
            <person name="Eastwood D.C."/>
            <person name="Hamelin R.C."/>
            <person name="Grigoriev I.V."/>
            <person name="U'Ren J.M."/>
        </authorList>
    </citation>
    <scope>NUCLEOTIDE SEQUENCE [LARGE SCALE GENOMIC DNA]</scope>
    <source>
        <strain evidence="1 2">ER1909</strain>
    </source>
</reference>
<sequence>MSNSNSLSLSLDGSLNLDGRSRGSLLGHDAANWANFWSSCVAIWATYWSRAPIRATCWGRVPNRATYWRCDCMMAATSAAAAVVDLLKCTDRANAAVVHEVVGLSLSVPVCVSVHIFSRAVIRAVIFPHVVIVDANLGVDTNIHRKRQLLNRCQDLWWKCDLASWTSWSSWSNWNKRRRRRRRHRHCGGGRGCASSASGSARGWASGTTGTSASRTTRTTGAWGAWGAWVVVETPHKTATERGRSQWRGGLTRRIRKNACLLQVLFRILFRLRVLCRLRLYFWRRLLSRL</sequence>
<organism evidence="1 2">
    <name type="scientific">Hypoxylon rubiginosum</name>
    <dbReference type="NCBI Taxonomy" id="110542"/>
    <lineage>
        <taxon>Eukaryota</taxon>
        <taxon>Fungi</taxon>
        <taxon>Dikarya</taxon>
        <taxon>Ascomycota</taxon>
        <taxon>Pezizomycotina</taxon>
        <taxon>Sordariomycetes</taxon>
        <taxon>Xylariomycetidae</taxon>
        <taxon>Xylariales</taxon>
        <taxon>Hypoxylaceae</taxon>
        <taxon>Hypoxylon</taxon>
    </lineage>
</organism>
<gene>
    <name evidence="1" type="ORF">F4821DRAFT_245869</name>
</gene>
<proteinExistence type="predicted"/>
<accession>A0ACC0CRF9</accession>
<evidence type="ECO:0000313" key="2">
    <source>
        <dbReference type="Proteomes" id="UP001497680"/>
    </source>
</evidence>
<keyword evidence="2" id="KW-1185">Reference proteome</keyword>
<evidence type="ECO:0000313" key="1">
    <source>
        <dbReference type="EMBL" id="KAI6082956.1"/>
    </source>
</evidence>
<protein>
    <submittedName>
        <fullName evidence="1">Uncharacterized protein</fullName>
    </submittedName>
</protein>
<name>A0ACC0CRF9_9PEZI</name>
<comment type="caution">
    <text evidence="1">The sequence shown here is derived from an EMBL/GenBank/DDBJ whole genome shotgun (WGS) entry which is preliminary data.</text>
</comment>